<feature type="compositionally biased region" description="Basic and acidic residues" evidence="1">
    <location>
        <begin position="74"/>
        <end position="83"/>
    </location>
</feature>
<feature type="region of interest" description="Disordered" evidence="1">
    <location>
        <begin position="54"/>
        <end position="83"/>
    </location>
</feature>
<sequence length="103" mass="11022">MVRVGRSIHCRPKRLANGSPGSAAVREVSGVAADQAADQAVALAATSHLAEAELLTGPLRPSGTAEGRGSDSSWRNDRPPRENRIRRLRFELSSLAFSSVNSW</sequence>
<evidence type="ECO:0000313" key="2">
    <source>
        <dbReference type="EMBL" id="BCB92118.1"/>
    </source>
</evidence>
<keyword evidence="3" id="KW-1185">Reference proteome</keyword>
<dbReference type="EMBL" id="AP022871">
    <property type="protein sequence ID" value="BCB92118.1"/>
    <property type="molecule type" value="Genomic_DNA"/>
</dbReference>
<feature type="region of interest" description="Disordered" evidence="1">
    <location>
        <begin position="1"/>
        <end position="22"/>
    </location>
</feature>
<reference evidence="2 3" key="1">
    <citation type="submission" date="2020-03" db="EMBL/GenBank/DDBJ databases">
        <title>Whole genome shotgun sequence of Phytohabitans suffuscus NBRC 105367.</title>
        <authorList>
            <person name="Komaki H."/>
            <person name="Tamura T."/>
        </authorList>
    </citation>
    <scope>NUCLEOTIDE SEQUENCE [LARGE SCALE GENOMIC DNA]</scope>
    <source>
        <strain evidence="2 3">NBRC 105367</strain>
    </source>
</reference>
<proteinExistence type="predicted"/>
<reference evidence="2 3" key="2">
    <citation type="submission" date="2020-03" db="EMBL/GenBank/DDBJ databases">
        <authorList>
            <person name="Ichikawa N."/>
            <person name="Kimura A."/>
            <person name="Kitahashi Y."/>
            <person name="Uohara A."/>
        </authorList>
    </citation>
    <scope>NUCLEOTIDE SEQUENCE [LARGE SCALE GENOMIC DNA]</scope>
    <source>
        <strain evidence="2 3">NBRC 105367</strain>
    </source>
</reference>
<name>A0A6F8Z1R7_9ACTN</name>
<dbReference type="AlphaFoldDB" id="A0A6F8Z1R7"/>
<feature type="compositionally biased region" description="Basic residues" evidence="1">
    <location>
        <begin position="1"/>
        <end position="14"/>
    </location>
</feature>
<dbReference type="Proteomes" id="UP000503011">
    <property type="component" value="Chromosome"/>
</dbReference>
<dbReference type="KEGG" id="psuu:Psuf_094310"/>
<organism evidence="2 3">
    <name type="scientific">Phytohabitans suffuscus</name>
    <dbReference type="NCBI Taxonomy" id="624315"/>
    <lineage>
        <taxon>Bacteria</taxon>
        <taxon>Bacillati</taxon>
        <taxon>Actinomycetota</taxon>
        <taxon>Actinomycetes</taxon>
        <taxon>Micromonosporales</taxon>
        <taxon>Micromonosporaceae</taxon>
    </lineage>
</organism>
<gene>
    <name evidence="2" type="ORF">Psuf_094310</name>
</gene>
<accession>A0A6F8Z1R7</accession>
<evidence type="ECO:0000256" key="1">
    <source>
        <dbReference type="SAM" id="MobiDB-lite"/>
    </source>
</evidence>
<evidence type="ECO:0000313" key="3">
    <source>
        <dbReference type="Proteomes" id="UP000503011"/>
    </source>
</evidence>
<protein>
    <submittedName>
        <fullName evidence="2">Uncharacterized protein</fullName>
    </submittedName>
</protein>